<proteinExistence type="predicted"/>
<reference evidence="1" key="1">
    <citation type="submission" date="2021-06" db="EMBL/GenBank/DDBJ databases">
        <authorList>
            <person name="Kallberg Y."/>
            <person name="Tangrot J."/>
            <person name="Rosling A."/>
        </authorList>
    </citation>
    <scope>NUCLEOTIDE SEQUENCE</scope>
    <source>
        <strain evidence="1">AU212A</strain>
    </source>
</reference>
<comment type="caution">
    <text evidence="1">The sequence shown here is derived from an EMBL/GenBank/DDBJ whole genome shotgun (WGS) entry which is preliminary data.</text>
</comment>
<organism evidence="1 2">
    <name type="scientific">Scutellospora calospora</name>
    <dbReference type="NCBI Taxonomy" id="85575"/>
    <lineage>
        <taxon>Eukaryota</taxon>
        <taxon>Fungi</taxon>
        <taxon>Fungi incertae sedis</taxon>
        <taxon>Mucoromycota</taxon>
        <taxon>Glomeromycotina</taxon>
        <taxon>Glomeromycetes</taxon>
        <taxon>Diversisporales</taxon>
        <taxon>Gigasporaceae</taxon>
        <taxon>Scutellospora</taxon>
    </lineage>
</organism>
<sequence>VNIYSYVGDEKEHNPYTQGHITYISPAVFTFYMWIPIQIFLGCFAKEHVTTISWYFVGIVALNCLWLRFWQEDEIYLSLIAILIMVVQLSYIYYILEYTYLPYGDEDSKLDIILDIALVHLPFCLYHSWSVVLVAITTFTIFVPEKISENPSLIELLLVILCLIFFELIAIMYIEVNNNVAGFAGFLASIIILEKNGISYEQEEFVIHYTAILL</sequence>
<feature type="non-terminal residue" evidence="1">
    <location>
        <position position="214"/>
    </location>
</feature>
<dbReference type="Proteomes" id="UP000789860">
    <property type="component" value="Unassembled WGS sequence"/>
</dbReference>
<accession>A0ACA9MB89</accession>
<gene>
    <name evidence="1" type="ORF">SCALOS_LOCUS6219</name>
</gene>
<feature type="non-terminal residue" evidence="1">
    <location>
        <position position="1"/>
    </location>
</feature>
<protein>
    <submittedName>
        <fullName evidence="1">3303_t:CDS:1</fullName>
    </submittedName>
</protein>
<evidence type="ECO:0000313" key="2">
    <source>
        <dbReference type="Proteomes" id="UP000789860"/>
    </source>
</evidence>
<evidence type="ECO:0000313" key="1">
    <source>
        <dbReference type="EMBL" id="CAG8581366.1"/>
    </source>
</evidence>
<name>A0ACA9MB89_9GLOM</name>
<dbReference type="EMBL" id="CAJVPM010011469">
    <property type="protein sequence ID" value="CAG8581366.1"/>
    <property type="molecule type" value="Genomic_DNA"/>
</dbReference>
<keyword evidence="2" id="KW-1185">Reference proteome</keyword>